<evidence type="ECO:0000313" key="2">
    <source>
        <dbReference type="Proteomes" id="UP000268162"/>
    </source>
</evidence>
<reference evidence="2" key="1">
    <citation type="journal article" date="2018" name="Nat. Microbiol.">
        <title>Leveraging single-cell genomics to expand the fungal tree of life.</title>
        <authorList>
            <person name="Ahrendt S.R."/>
            <person name="Quandt C.A."/>
            <person name="Ciobanu D."/>
            <person name="Clum A."/>
            <person name="Salamov A."/>
            <person name="Andreopoulos B."/>
            <person name="Cheng J.F."/>
            <person name="Woyke T."/>
            <person name="Pelin A."/>
            <person name="Henrissat B."/>
            <person name="Reynolds N.K."/>
            <person name="Benny G.L."/>
            <person name="Smith M.E."/>
            <person name="James T.Y."/>
            <person name="Grigoriev I.V."/>
        </authorList>
    </citation>
    <scope>NUCLEOTIDE SEQUENCE [LARGE SCALE GENOMIC DNA]</scope>
    <source>
        <strain evidence="2">RSA 468</strain>
    </source>
</reference>
<accession>A0A4P9ZJ58</accession>
<sequence>MATLAILLSRYYGQSEVAFGHSTETLNGRYPDGALLVWALFNVVPEVQVSSLINFSDECYGPTINFTTTSVNPSNAIADSSPPPEVILHCNTSSATNQSTNSIIDSTIDSSIHLTDTNVESFLPSLLTMTGVKLLIEFSVANSSATLNITYSRNTYRAPAIEEFANQFDTVLSA</sequence>
<proteinExistence type="predicted"/>
<feature type="non-terminal residue" evidence="1">
    <location>
        <position position="174"/>
    </location>
</feature>
<dbReference type="SUPFAM" id="SSF52777">
    <property type="entry name" value="CoA-dependent acyltransferases"/>
    <property type="match status" value="1"/>
</dbReference>
<keyword evidence="2" id="KW-1185">Reference proteome</keyword>
<gene>
    <name evidence="1" type="ORF">BJ085DRAFT_39652</name>
</gene>
<dbReference type="Proteomes" id="UP000268162">
    <property type="component" value="Unassembled WGS sequence"/>
</dbReference>
<name>A0A4P9ZJ58_9FUNG</name>
<organism evidence="1 2">
    <name type="scientific">Dimargaris cristalligena</name>
    <dbReference type="NCBI Taxonomy" id="215637"/>
    <lineage>
        <taxon>Eukaryota</taxon>
        <taxon>Fungi</taxon>
        <taxon>Fungi incertae sedis</taxon>
        <taxon>Zoopagomycota</taxon>
        <taxon>Kickxellomycotina</taxon>
        <taxon>Dimargaritomycetes</taxon>
        <taxon>Dimargaritales</taxon>
        <taxon>Dimargaritaceae</taxon>
        <taxon>Dimargaris</taxon>
    </lineage>
</organism>
<dbReference type="EMBL" id="ML004142">
    <property type="protein sequence ID" value="RKP33244.1"/>
    <property type="molecule type" value="Genomic_DNA"/>
</dbReference>
<protein>
    <submittedName>
        <fullName evidence="1">Uncharacterized protein</fullName>
    </submittedName>
</protein>
<dbReference type="AlphaFoldDB" id="A0A4P9ZJ58"/>
<evidence type="ECO:0000313" key="1">
    <source>
        <dbReference type="EMBL" id="RKP33244.1"/>
    </source>
</evidence>